<dbReference type="Proteomes" id="UP000599391">
    <property type="component" value="Unassembled WGS sequence"/>
</dbReference>
<evidence type="ECO:0000313" key="2">
    <source>
        <dbReference type="Proteomes" id="UP000599391"/>
    </source>
</evidence>
<sequence length="88" mass="8154">MANINISDLNSQSSISDLTNDDVNNISGGAALFGIGAVTGGGAAAVTGASLGGSVGAGLITGLGTVAGAALLASNPIGWGVGSLSNPR</sequence>
<keyword evidence="2" id="KW-1185">Reference proteome</keyword>
<evidence type="ECO:0000313" key="1">
    <source>
        <dbReference type="EMBL" id="MBH8554942.1"/>
    </source>
</evidence>
<reference evidence="1 2" key="1">
    <citation type="journal article" date="2021" name="Int. J. Syst. Evol. Microbiol.">
        <title>Amazonocrinis nigriterrae gen. nov., sp. nov., Atlanticothrix silvestris gen. nov., sp. nov. and Dendronalium phyllosphericum gen. nov., sp. nov., nostocacean cyanobacteria from Brazilian environments.</title>
        <authorList>
            <person name="Alvarenga D.O."/>
            <person name="Andreote A.P.D."/>
            <person name="Branco L.H.Z."/>
            <person name="Delbaje E."/>
            <person name="Cruz R.B."/>
            <person name="Varani A.M."/>
            <person name="Fiore M.F."/>
        </authorList>
    </citation>
    <scope>NUCLEOTIDE SEQUENCE [LARGE SCALE GENOMIC DNA]</scope>
    <source>
        <strain evidence="1 2">CENA357</strain>
    </source>
</reference>
<proteinExistence type="predicted"/>
<name>A0A8J7L5R4_9CYAN</name>
<accession>A0A8J7L5R4</accession>
<evidence type="ECO:0008006" key="3">
    <source>
        <dbReference type="Google" id="ProtNLM"/>
    </source>
</evidence>
<comment type="caution">
    <text evidence="1">The sequence shown here is derived from an EMBL/GenBank/DDBJ whole genome shotgun (WGS) entry which is preliminary data.</text>
</comment>
<gene>
    <name evidence="1" type="ORF">I8751_21850</name>
</gene>
<dbReference type="EMBL" id="JAECZB010000085">
    <property type="protein sequence ID" value="MBH8554942.1"/>
    <property type="molecule type" value="Genomic_DNA"/>
</dbReference>
<protein>
    <recommendedName>
        <fullName evidence="3">Bacteriocin</fullName>
    </recommendedName>
</protein>
<organism evidence="1 2">
    <name type="scientific">Atlanticothrix silvestris CENA357</name>
    <dbReference type="NCBI Taxonomy" id="1725252"/>
    <lineage>
        <taxon>Bacteria</taxon>
        <taxon>Bacillati</taxon>
        <taxon>Cyanobacteriota</taxon>
        <taxon>Cyanophyceae</taxon>
        <taxon>Nostocales</taxon>
        <taxon>Nodulariaceae</taxon>
        <taxon>Atlanticothrix</taxon>
        <taxon>Atlanticothrix silvestris</taxon>
    </lineage>
</organism>
<dbReference type="AlphaFoldDB" id="A0A8J7L5R4"/>
<dbReference type="RefSeq" id="WP_214441167.1">
    <property type="nucleotide sequence ID" value="NZ_JAECZB010000085.1"/>
</dbReference>